<evidence type="ECO:0000313" key="2">
    <source>
        <dbReference type="Proteomes" id="UP001283361"/>
    </source>
</evidence>
<dbReference type="AlphaFoldDB" id="A0AAE0YCB3"/>
<evidence type="ECO:0000313" key="1">
    <source>
        <dbReference type="EMBL" id="KAK3740737.1"/>
    </source>
</evidence>
<dbReference type="Proteomes" id="UP001283361">
    <property type="component" value="Unassembled WGS sequence"/>
</dbReference>
<proteinExistence type="predicted"/>
<protein>
    <submittedName>
        <fullName evidence="1">Uncharacterized protein</fullName>
    </submittedName>
</protein>
<comment type="caution">
    <text evidence="1">The sequence shown here is derived from an EMBL/GenBank/DDBJ whole genome shotgun (WGS) entry which is preliminary data.</text>
</comment>
<accession>A0AAE0YCB3</accession>
<gene>
    <name evidence="1" type="ORF">RRG08_048979</name>
</gene>
<organism evidence="1 2">
    <name type="scientific">Elysia crispata</name>
    <name type="common">lettuce slug</name>
    <dbReference type="NCBI Taxonomy" id="231223"/>
    <lineage>
        <taxon>Eukaryota</taxon>
        <taxon>Metazoa</taxon>
        <taxon>Spiralia</taxon>
        <taxon>Lophotrochozoa</taxon>
        <taxon>Mollusca</taxon>
        <taxon>Gastropoda</taxon>
        <taxon>Heterobranchia</taxon>
        <taxon>Euthyneura</taxon>
        <taxon>Panpulmonata</taxon>
        <taxon>Sacoglossa</taxon>
        <taxon>Placobranchoidea</taxon>
        <taxon>Plakobranchidae</taxon>
        <taxon>Elysia</taxon>
    </lineage>
</organism>
<name>A0AAE0YCB3_9GAST</name>
<keyword evidence="2" id="KW-1185">Reference proteome</keyword>
<dbReference type="EMBL" id="JAWDGP010006462">
    <property type="protein sequence ID" value="KAK3740737.1"/>
    <property type="molecule type" value="Genomic_DNA"/>
</dbReference>
<sequence length="112" mass="12536">MDKETARSDWSGSEKEKIFMEPGEEASVLISIDIGLLSAGVIDSVSSDSLNRVKKCLNWRIQESETCSNTTSHNVMKEIFQARITSNIQHITDHATFTEDSEPRETLNLAHP</sequence>
<reference evidence="1" key="1">
    <citation type="journal article" date="2023" name="G3 (Bethesda)">
        <title>A reference genome for the long-term kleptoplast-retaining sea slug Elysia crispata morphotype clarki.</title>
        <authorList>
            <person name="Eastman K.E."/>
            <person name="Pendleton A.L."/>
            <person name="Shaikh M.A."/>
            <person name="Suttiyut T."/>
            <person name="Ogas R."/>
            <person name="Tomko P."/>
            <person name="Gavelis G."/>
            <person name="Widhalm J.R."/>
            <person name="Wisecaver J.H."/>
        </authorList>
    </citation>
    <scope>NUCLEOTIDE SEQUENCE</scope>
    <source>
        <strain evidence="1">ECLA1</strain>
    </source>
</reference>